<evidence type="ECO:0000256" key="1">
    <source>
        <dbReference type="SAM" id="MobiDB-lite"/>
    </source>
</evidence>
<feature type="region of interest" description="Disordered" evidence="1">
    <location>
        <begin position="1"/>
        <end position="63"/>
    </location>
</feature>
<proteinExistence type="predicted"/>
<feature type="compositionally biased region" description="Pro residues" evidence="1">
    <location>
        <begin position="158"/>
        <end position="194"/>
    </location>
</feature>
<dbReference type="AlphaFoldDB" id="A0A6S6TBS6"/>
<sequence>KPTEVKPTEVKPTEVKPTEVKPTEVKPTEVKPTEVKPTEVKPTTSIPEPWDRPYAGLSPKPSKATKVEMILRKAIDSGIDADIIVAKIGVAEAKLKKAKTLNNKLKKIVSTGQGVIAGEDLDLAVEYAEADLVALKNSIESMSNSSIPKSETETVPPAEAPPAEAPPAEAPPAEAPPAEAPPAEAPPAEAPPAEPVKQMTAEANGSTYEAFMKLGWTDEQLIEHGKMVLVSAPVEAPPAPKNTAGSGGVMIDEVRDFILEMTAIKGGTEMIRVMTDYANSVEEMDPVNYRKFMNDVSALPNIN</sequence>
<feature type="compositionally biased region" description="Basic and acidic residues" evidence="1">
    <location>
        <begin position="1"/>
        <end position="39"/>
    </location>
</feature>
<name>A0A6S6TBS6_9GAMM</name>
<evidence type="ECO:0000313" key="2">
    <source>
        <dbReference type="EMBL" id="CAA6812851.1"/>
    </source>
</evidence>
<reference evidence="2" key="1">
    <citation type="submission" date="2020-01" db="EMBL/GenBank/DDBJ databases">
        <authorList>
            <person name="Meier V. D."/>
            <person name="Meier V D."/>
        </authorList>
    </citation>
    <scope>NUCLEOTIDE SEQUENCE</scope>
    <source>
        <strain evidence="2">HLG_WM_MAG_08</strain>
    </source>
</reference>
<organism evidence="2">
    <name type="scientific">uncultured Thiotrichaceae bacterium</name>
    <dbReference type="NCBI Taxonomy" id="298394"/>
    <lineage>
        <taxon>Bacteria</taxon>
        <taxon>Pseudomonadati</taxon>
        <taxon>Pseudomonadota</taxon>
        <taxon>Gammaproteobacteria</taxon>
        <taxon>Thiotrichales</taxon>
        <taxon>Thiotrichaceae</taxon>
        <taxon>environmental samples</taxon>
    </lineage>
</organism>
<accession>A0A6S6TBS6</accession>
<protein>
    <submittedName>
        <fullName evidence="2">Cell envelope opacity-associated protein A</fullName>
    </submittedName>
</protein>
<gene>
    <name evidence="2" type="ORF">HELGO_WM99133</name>
</gene>
<feature type="region of interest" description="Disordered" evidence="1">
    <location>
        <begin position="141"/>
        <end position="195"/>
    </location>
</feature>
<feature type="non-terminal residue" evidence="2">
    <location>
        <position position="1"/>
    </location>
</feature>
<dbReference type="EMBL" id="CACVAV010000207">
    <property type="protein sequence ID" value="CAA6812851.1"/>
    <property type="molecule type" value="Genomic_DNA"/>
</dbReference>